<protein>
    <submittedName>
        <fullName evidence="1">Uncharacterized protein</fullName>
    </submittedName>
</protein>
<name>A0ACC2LK40_PERAE</name>
<reference evidence="1 2" key="1">
    <citation type="journal article" date="2022" name="Hortic Res">
        <title>A haplotype resolved chromosomal level avocado genome allows analysis of novel avocado genes.</title>
        <authorList>
            <person name="Nath O."/>
            <person name="Fletcher S.J."/>
            <person name="Hayward A."/>
            <person name="Shaw L.M."/>
            <person name="Masouleh A.K."/>
            <person name="Furtado A."/>
            <person name="Henry R.J."/>
            <person name="Mitter N."/>
        </authorList>
    </citation>
    <scope>NUCLEOTIDE SEQUENCE [LARGE SCALE GENOMIC DNA]</scope>
    <source>
        <strain evidence="2">cv. Hass</strain>
    </source>
</reference>
<gene>
    <name evidence="1" type="ORF">MRB53_027158</name>
</gene>
<accession>A0ACC2LK40</accession>
<dbReference type="EMBL" id="CM056816">
    <property type="protein sequence ID" value="KAJ8633822.1"/>
    <property type="molecule type" value="Genomic_DNA"/>
</dbReference>
<evidence type="ECO:0000313" key="2">
    <source>
        <dbReference type="Proteomes" id="UP001234297"/>
    </source>
</evidence>
<keyword evidence="2" id="KW-1185">Reference proteome</keyword>
<organism evidence="1 2">
    <name type="scientific">Persea americana</name>
    <name type="common">Avocado</name>
    <dbReference type="NCBI Taxonomy" id="3435"/>
    <lineage>
        <taxon>Eukaryota</taxon>
        <taxon>Viridiplantae</taxon>
        <taxon>Streptophyta</taxon>
        <taxon>Embryophyta</taxon>
        <taxon>Tracheophyta</taxon>
        <taxon>Spermatophyta</taxon>
        <taxon>Magnoliopsida</taxon>
        <taxon>Magnoliidae</taxon>
        <taxon>Laurales</taxon>
        <taxon>Lauraceae</taxon>
        <taxon>Persea</taxon>
    </lineage>
</organism>
<proteinExistence type="predicted"/>
<evidence type="ECO:0000313" key="1">
    <source>
        <dbReference type="EMBL" id="KAJ8633822.1"/>
    </source>
</evidence>
<dbReference type="Proteomes" id="UP001234297">
    <property type="component" value="Chromosome 8"/>
</dbReference>
<comment type="caution">
    <text evidence="1">The sequence shown here is derived from an EMBL/GenBank/DDBJ whole genome shotgun (WGS) entry which is preliminary data.</text>
</comment>
<sequence>MATKAVCCGEESVVVSVYVERPRRRVSASDPSSRRGGHHHHHHHHKVGGGYNRRADLLLYSQQLREAAQSRSAGPTPDQHPQLATNHPQHTTKIITVVRKRKNLRTPTCLGDWKKVLIPSFIKSWEGTQGKKERRKKQHHSGSAVVKMNAIFKRLDVQKKWVSITQLFSTLKKRR</sequence>